<evidence type="ECO:0000313" key="2">
    <source>
        <dbReference type="Proteomes" id="UP000008694"/>
    </source>
</evidence>
<sequence length="60" mass="6803">MYRVLVPSLSSLFANAARDSTLYKLNLSYSLDCSRKLSKSLFFLIECCLSYLCTTNLVIL</sequence>
<accession>D7LBW3</accession>
<name>D7LBW3_ARALL</name>
<dbReference type="HOGENOM" id="CLU_2944831_0_0_1"/>
<reference evidence="2" key="1">
    <citation type="journal article" date="2011" name="Nat. Genet.">
        <title>The Arabidopsis lyrata genome sequence and the basis of rapid genome size change.</title>
        <authorList>
            <person name="Hu T.T."/>
            <person name="Pattyn P."/>
            <person name="Bakker E.G."/>
            <person name="Cao J."/>
            <person name="Cheng J.-F."/>
            <person name="Clark R.M."/>
            <person name="Fahlgren N."/>
            <person name="Fawcett J.A."/>
            <person name="Grimwood J."/>
            <person name="Gundlach H."/>
            <person name="Haberer G."/>
            <person name="Hollister J.D."/>
            <person name="Ossowski S."/>
            <person name="Ottilar R.P."/>
            <person name="Salamov A.A."/>
            <person name="Schneeberger K."/>
            <person name="Spannagl M."/>
            <person name="Wang X."/>
            <person name="Yang L."/>
            <person name="Nasrallah M.E."/>
            <person name="Bergelson J."/>
            <person name="Carrington J.C."/>
            <person name="Gaut B.S."/>
            <person name="Schmutz J."/>
            <person name="Mayer K.F.X."/>
            <person name="Van de Peer Y."/>
            <person name="Grigoriev I.V."/>
            <person name="Nordborg M."/>
            <person name="Weigel D."/>
            <person name="Guo Y.-L."/>
        </authorList>
    </citation>
    <scope>NUCLEOTIDE SEQUENCE [LARGE SCALE GENOMIC DNA]</scope>
    <source>
        <strain evidence="2">cv. MN47</strain>
    </source>
</reference>
<keyword evidence="2" id="KW-1185">Reference proteome</keyword>
<evidence type="ECO:0000313" key="1">
    <source>
        <dbReference type="EMBL" id="EFH56421.1"/>
    </source>
</evidence>
<organism evidence="2">
    <name type="scientific">Arabidopsis lyrata subsp. lyrata</name>
    <name type="common">Lyre-leaved rock-cress</name>
    <dbReference type="NCBI Taxonomy" id="81972"/>
    <lineage>
        <taxon>Eukaryota</taxon>
        <taxon>Viridiplantae</taxon>
        <taxon>Streptophyta</taxon>
        <taxon>Embryophyta</taxon>
        <taxon>Tracheophyta</taxon>
        <taxon>Spermatophyta</taxon>
        <taxon>Magnoliopsida</taxon>
        <taxon>eudicotyledons</taxon>
        <taxon>Gunneridae</taxon>
        <taxon>Pentapetalae</taxon>
        <taxon>rosids</taxon>
        <taxon>malvids</taxon>
        <taxon>Brassicales</taxon>
        <taxon>Brassicaceae</taxon>
        <taxon>Camelineae</taxon>
        <taxon>Arabidopsis</taxon>
    </lineage>
</organism>
<gene>
    <name evidence="1" type="ORF">ARALYDRAFT_903955</name>
</gene>
<proteinExistence type="predicted"/>
<dbReference type="Proteomes" id="UP000008694">
    <property type="component" value="Unassembled WGS sequence"/>
</dbReference>
<protein>
    <submittedName>
        <fullName evidence="1">Predicted protein</fullName>
    </submittedName>
</protein>
<dbReference type="AlphaFoldDB" id="D7LBW3"/>
<dbReference type="Gramene" id="scaffold_403456.1">
    <property type="protein sequence ID" value="scaffold_403456.1"/>
    <property type="gene ID" value="scaffold_403456.1"/>
</dbReference>
<dbReference type="EMBL" id="GL348716">
    <property type="protein sequence ID" value="EFH56421.1"/>
    <property type="molecule type" value="Genomic_DNA"/>
</dbReference>